<evidence type="ECO:0000313" key="2">
    <source>
        <dbReference type="EMBL" id="UPW00405.1"/>
    </source>
</evidence>
<dbReference type="Proteomes" id="UP000830434">
    <property type="component" value="Chromosome"/>
</dbReference>
<organism evidence="2 3">
    <name type="scientific">Halorussus gelatinilyticus</name>
    <dbReference type="NCBI Taxonomy" id="2937524"/>
    <lineage>
        <taxon>Archaea</taxon>
        <taxon>Methanobacteriati</taxon>
        <taxon>Methanobacteriota</taxon>
        <taxon>Stenosarchaea group</taxon>
        <taxon>Halobacteria</taxon>
        <taxon>Halobacteriales</taxon>
        <taxon>Haladaptataceae</taxon>
        <taxon>Halorussus</taxon>
    </lineage>
</organism>
<dbReference type="AlphaFoldDB" id="A0A8U0II79"/>
<protein>
    <submittedName>
        <fullName evidence="2">Uncharacterized protein</fullName>
    </submittedName>
</protein>
<dbReference type="RefSeq" id="WP_248654816.1">
    <property type="nucleotide sequence ID" value="NZ_CP096658.1"/>
</dbReference>
<sequence>MDTAKRNIHLFRSDRATGHPRAATPVERLFRTLTATLDAAESEPLRVPDRDEEDER</sequence>
<dbReference type="EMBL" id="CP096658">
    <property type="protein sequence ID" value="UPW00405.1"/>
    <property type="molecule type" value="Genomic_DNA"/>
</dbReference>
<feature type="region of interest" description="Disordered" evidence="1">
    <location>
        <begin position="1"/>
        <end position="22"/>
    </location>
</feature>
<evidence type="ECO:0000313" key="3">
    <source>
        <dbReference type="Proteomes" id="UP000830434"/>
    </source>
</evidence>
<keyword evidence="3" id="KW-1185">Reference proteome</keyword>
<accession>A0A8U0II79</accession>
<proteinExistence type="predicted"/>
<dbReference type="KEGG" id="haxz:M0R88_18110"/>
<dbReference type="GeneID" id="72191811"/>
<gene>
    <name evidence="2" type="ORF">M0R88_18110</name>
</gene>
<name>A0A8U0II79_9EURY</name>
<evidence type="ECO:0000256" key="1">
    <source>
        <dbReference type="SAM" id="MobiDB-lite"/>
    </source>
</evidence>
<reference evidence="2" key="1">
    <citation type="submission" date="2022-04" db="EMBL/GenBank/DDBJ databases">
        <title>Diverse halophilic archaea isolated from saline environments.</title>
        <authorList>
            <person name="Cui H.-L."/>
        </authorList>
    </citation>
    <scope>NUCLEOTIDE SEQUENCE</scope>
    <source>
        <strain evidence="2">XZYJT40</strain>
    </source>
</reference>